<reference evidence="1" key="1">
    <citation type="journal article" date="2015" name="Nature">
        <title>Complex archaea that bridge the gap between prokaryotes and eukaryotes.</title>
        <authorList>
            <person name="Spang A."/>
            <person name="Saw J.H."/>
            <person name="Jorgensen S.L."/>
            <person name="Zaremba-Niedzwiedzka K."/>
            <person name="Martijn J."/>
            <person name="Lind A.E."/>
            <person name="van Eijk R."/>
            <person name="Schleper C."/>
            <person name="Guy L."/>
            <person name="Ettema T.J."/>
        </authorList>
    </citation>
    <scope>NUCLEOTIDE SEQUENCE</scope>
</reference>
<accession>A0A0F9U330</accession>
<organism evidence="1">
    <name type="scientific">marine sediment metagenome</name>
    <dbReference type="NCBI Taxonomy" id="412755"/>
    <lineage>
        <taxon>unclassified sequences</taxon>
        <taxon>metagenomes</taxon>
        <taxon>ecological metagenomes</taxon>
    </lineage>
</organism>
<dbReference type="AlphaFoldDB" id="A0A0F9U330"/>
<dbReference type="EMBL" id="LAZR01000874">
    <property type="protein sequence ID" value="KKN55731.1"/>
    <property type="molecule type" value="Genomic_DNA"/>
</dbReference>
<comment type="caution">
    <text evidence="1">The sequence shown here is derived from an EMBL/GenBank/DDBJ whole genome shotgun (WGS) entry which is preliminary data.</text>
</comment>
<evidence type="ECO:0000313" key="1">
    <source>
        <dbReference type="EMBL" id="KKN55731.1"/>
    </source>
</evidence>
<proteinExistence type="predicted"/>
<protein>
    <submittedName>
        <fullName evidence="1">Uncharacterized protein</fullName>
    </submittedName>
</protein>
<gene>
    <name evidence="1" type="ORF">LCGC14_0579410</name>
</gene>
<name>A0A0F9U330_9ZZZZ</name>
<sequence>MKTYNKDTGIKSHLEVKADFFKVANVLLEVHYAPTKQDLADGKNIHSRMYKLPLPADVEQKLLKLAIHKGATIV</sequence>